<proteinExistence type="predicted"/>
<protein>
    <recommendedName>
        <fullName evidence="4">CU044_5270 family protein</fullName>
    </recommendedName>
</protein>
<dbReference type="Proteomes" id="UP000297447">
    <property type="component" value="Unassembled WGS sequence"/>
</dbReference>
<reference evidence="2 3" key="1">
    <citation type="submission" date="2019-03" db="EMBL/GenBank/DDBJ databases">
        <title>Genomics of glacier-inhabiting Cryobacterium strains.</title>
        <authorList>
            <person name="Liu Q."/>
            <person name="Xin Y.-H."/>
        </authorList>
    </citation>
    <scope>NUCLEOTIDE SEQUENCE [LARGE SCALE GENOMIC DNA]</scope>
    <source>
        <strain evidence="2 3">Hh14</strain>
    </source>
</reference>
<accession>A0A4R8ZZW1</accession>
<keyword evidence="3" id="KW-1185">Reference proteome</keyword>
<gene>
    <name evidence="2" type="ORF">E3T55_10985</name>
</gene>
<evidence type="ECO:0000256" key="1">
    <source>
        <dbReference type="SAM" id="Phobius"/>
    </source>
</evidence>
<keyword evidence="1" id="KW-0812">Transmembrane</keyword>
<dbReference type="InterPro" id="IPR047789">
    <property type="entry name" value="CU044_5270-like"/>
</dbReference>
<dbReference type="NCBIfam" id="NF038083">
    <property type="entry name" value="CU044_5270_fam"/>
    <property type="match status" value="1"/>
</dbReference>
<keyword evidence="1" id="KW-0472">Membrane</keyword>
<evidence type="ECO:0000313" key="2">
    <source>
        <dbReference type="EMBL" id="TFD49596.1"/>
    </source>
</evidence>
<dbReference type="EMBL" id="SOHE01000048">
    <property type="protein sequence ID" value="TFD49596.1"/>
    <property type="molecule type" value="Genomic_DNA"/>
</dbReference>
<sequence>MTSTLGPTDEQVRTMHQNIMEQITADKASAASIRTRPVVIRRRRIAFASVGAVAAAAVILAGVIIPSGNGSSAEAATILNDAAALTITSSDLVAAPGEYLKIATEAAYATVGRSGDGEPVTWISPSTITVYKPGDPDADWVMERHDLAPTEFFGDGAEASALANWAVMPNDPLTNGIFRAQDAAFYGAPDPARSTDALPRDPQELYEYIRSEYNGGSNNPDEDAWVRITALLRTGTAPADLRSALYRAAALVPGIEAIPGQATLNGRTGIALGRIESSRDERQDIIIDPETGELIGERTVRTKAGFGAPAGTIWAATAVTTTVVDTTP</sequence>
<dbReference type="AlphaFoldDB" id="A0A4R8ZZW1"/>
<name>A0A4R8ZZW1_9MICO</name>
<evidence type="ECO:0008006" key="4">
    <source>
        <dbReference type="Google" id="ProtNLM"/>
    </source>
</evidence>
<feature type="transmembrane region" description="Helical" evidence="1">
    <location>
        <begin position="45"/>
        <end position="65"/>
    </location>
</feature>
<comment type="caution">
    <text evidence="2">The sequence shown here is derived from an EMBL/GenBank/DDBJ whole genome shotgun (WGS) entry which is preliminary data.</text>
</comment>
<evidence type="ECO:0000313" key="3">
    <source>
        <dbReference type="Proteomes" id="UP000297447"/>
    </source>
</evidence>
<keyword evidence="1" id="KW-1133">Transmembrane helix</keyword>
<organism evidence="2 3">
    <name type="scientific">Cryobacterium frigoriphilum</name>
    <dbReference type="NCBI Taxonomy" id="1259150"/>
    <lineage>
        <taxon>Bacteria</taxon>
        <taxon>Bacillati</taxon>
        <taxon>Actinomycetota</taxon>
        <taxon>Actinomycetes</taxon>
        <taxon>Micrococcales</taxon>
        <taxon>Microbacteriaceae</taxon>
        <taxon>Cryobacterium</taxon>
    </lineage>
</organism>